<gene>
    <name evidence="1" type="ORF">AVDCRST_MAG60-2343</name>
</gene>
<dbReference type="AlphaFoldDB" id="A0A6J4P498"/>
<proteinExistence type="predicted"/>
<protein>
    <recommendedName>
        <fullName evidence="2">Sulfotransferase family protein</fullName>
    </recommendedName>
</protein>
<evidence type="ECO:0000313" key="1">
    <source>
        <dbReference type="EMBL" id="CAA9405397.1"/>
    </source>
</evidence>
<organism evidence="1">
    <name type="scientific">uncultured Nocardioides sp</name>
    <dbReference type="NCBI Taxonomy" id="198441"/>
    <lineage>
        <taxon>Bacteria</taxon>
        <taxon>Bacillati</taxon>
        <taxon>Actinomycetota</taxon>
        <taxon>Actinomycetes</taxon>
        <taxon>Propionibacteriales</taxon>
        <taxon>Nocardioidaceae</taxon>
        <taxon>Nocardioides</taxon>
        <taxon>environmental samples</taxon>
    </lineage>
</organism>
<accession>A0A6J4P498</accession>
<dbReference type="Gene3D" id="3.40.50.300">
    <property type="entry name" value="P-loop containing nucleotide triphosphate hydrolases"/>
    <property type="match status" value="1"/>
</dbReference>
<dbReference type="EMBL" id="CADCUN010000250">
    <property type="protein sequence ID" value="CAA9405397.1"/>
    <property type="molecule type" value="Genomic_DNA"/>
</dbReference>
<dbReference type="InterPro" id="IPR027417">
    <property type="entry name" value="P-loop_NTPase"/>
</dbReference>
<reference evidence="1" key="1">
    <citation type="submission" date="2020-02" db="EMBL/GenBank/DDBJ databases">
        <authorList>
            <person name="Meier V. D."/>
        </authorList>
    </citation>
    <scope>NUCLEOTIDE SEQUENCE</scope>
    <source>
        <strain evidence="1">AVDCRST_MAG60</strain>
    </source>
</reference>
<dbReference type="SUPFAM" id="SSF52540">
    <property type="entry name" value="P-loop containing nucleoside triphosphate hydrolases"/>
    <property type="match status" value="1"/>
</dbReference>
<sequence>MTAQARAIDEMNPDGVPRKVLFVAGAGRSGTSTMAGIASRLGMHVPLPEVPPDGSNPRGFSEPQWAVDLLDRLLEEAGVQVSDSRPAAWFETGRISTREPARIRVAEWLEPHFDVHPELVVKDPRLSWFLGLWRVAAIRTGATPVFVTMLRPPAEVVGSKQKYYANKLGSAHLAASWLNMLLHTERATRDEAGSARVFVRYEDLLTDWVKTTMHVGHTLDLQSIVHTRSDLIREVHRFIDPTLRRVTSSLDDLALPPRLHELTAQTWEELNRLADPDGDVTEVHTTLDQLREAYTDLYEEAEAISKSSVVAARIAGAQAAAETAPPPATGLVDRIPHDVRAKIPPSVRRGARKVLGRERATGER</sequence>
<evidence type="ECO:0008006" key="2">
    <source>
        <dbReference type="Google" id="ProtNLM"/>
    </source>
</evidence>
<name>A0A6J4P498_9ACTN</name>